<gene>
    <name evidence="15" type="ORF">H9629_10070</name>
</gene>
<comment type="caution">
    <text evidence="15">The sequence shown here is derived from an EMBL/GenBank/DDBJ whole genome shotgun (WGS) entry which is preliminary data.</text>
</comment>
<keyword evidence="16" id="KW-1185">Reference proteome</keyword>
<proteinExistence type="predicted"/>
<evidence type="ECO:0000256" key="6">
    <source>
        <dbReference type="ARBA" id="ARBA00022692"/>
    </source>
</evidence>
<dbReference type="SUPFAM" id="SSF55874">
    <property type="entry name" value="ATPase domain of HSP90 chaperone/DNA topoisomerase II/histidine kinase"/>
    <property type="match status" value="1"/>
</dbReference>
<keyword evidence="6 12" id="KW-0812">Transmembrane</keyword>
<dbReference type="InterPro" id="IPR036890">
    <property type="entry name" value="HATPase_C_sf"/>
</dbReference>
<feature type="domain" description="Histidine kinase" evidence="13">
    <location>
        <begin position="228"/>
        <end position="440"/>
    </location>
</feature>
<keyword evidence="5" id="KW-0808">Transferase</keyword>
<evidence type="ECO:0000256" key="8">
    <source>
        <dbReference type="ARBA" id="ARBA00022777"/>
    </source>
</evidence>
<evidence type="ECO:0000256" key="9">
    <source>
        <dbReference type="ARBA" id="ARBA00022840"/>
    </source>
</evidence>
<protein>
    <recommendedName>
        <fullName evidence="3">histidine kinase</fullName>
        <ecNumber evidence="3">2.7.13.3</ecNumber>
    </recommendedName>
</protein>
<sequence length="443" mass="49959">MSAPISLQTRLIKHALFSSILAGVLAWLLLLGIASYQANQLHDELMEQISELLLGDVTQAKDTQVDELSEEFDIQYVLLLDQQVLTTSVNHELINAIPVTHKNGFQFAYENGRFIRILNEEEDGLQVKIVQPFAVRFNELWQTTLGFAGILFILWLMQWLILRVSVKRQLRPLNKISRAIGSKTAQDLSPIKMPDPEITELQPIVRQLNAMLGRLEKSLAAEQRFTADASHELRSPLSAIQMRLQVLKRKYQDDTQLPQALQLIQNDVNRGTQVLENLLLLARLDPERTGQLPMQAINLKNLVQEALQALQPFAQEKDIHWNLNLEDVVIEANPELMFSCIRNLVDNAIRYTPSQGRVEIRMVKTPHSQLLIENSGEGIAADVLERLGERFYRVLGTRTQGSGLGLSICQKIMALHAAKLDYAPSDLGGLKVSLSFKPESKIS</sequence>
<keyword evidence="7" id="KW-0547">Nucleotide-binding</keyword>
<dbReference type="InterPro" id="IPR036097">
    <property type="entry name" value="HisK_dim/P_sf"/>
</dbReference>
<evidence type="ECO:0000259" key="14">
    <source>
        <dbReference type="PROSITE" id="PS50885"/>
    </source>
</evidence>
<dbReference type="SMART" id="SM00388">
    <property type="entry name" value="HisKA"/>
    <property type="match status" value="1"/>
</dbReference>
<reference evidence="15 16" key="1">
    <citation type="submission" date="2020-08" db="EMBL/GenBank/DDBJ databases">
        <title>A Genomic Blueprint of the Chicken Gut Microbiome.</title>
        <authorList>
            <person name="Gilroy R."/>
            <person name="Ravi A."/>
            <person name="Getino M."/>
            <person name="Pursley I."/>
            <person name="Horton D.L."/>
            <person name="Alikhan N.-F."/>
            <person name="Baker D."/>
            <person name="Gharbi K."/>
            <person name="Hall N."/>
            <person name="Watson M."/>
            <person name="Adriaenssens E.M."/>
            <person name="Foster-Nyarko E."/>
            <person name="Jarju S."/>
            <person name="Secka A."/>
            <person name="Antonio M."/>
            <person name="Oren A."/>
            <person name="Chaudhuri R."/>
            <person name="La Ragione R.M."/>
            <person name="Hildebrand F."/>
            <person name="Pallen M.J."/>
        </authorList>
    </citation>
    <scope>NUCLEOTIDE SEQUENCE [LARGE SCALE GENOMIC DNA]</scope>
    <source>
        <strain evidence="15 16">Sa1BUA6</strain>
    </source>
</reference>
<dbReference type="InterPro" id="IPR003660">
    <property type="entry name" value="HAMP_dom"/>
</dbReference>
<dbReference type="InterPro" id="IPR003661">
    <property type="entry name" value="HisK_dim/P_dom"/>
</dbReference>
<evidence type="ECO:0000259" key="13">
    <source>
        <dbReference type="PROSITE" id="PS50109"/>
    </source>
</evidence>
<dbReference type="EMBL" id="JACSPT010000012">
    <property type="protein sequence ID" value="MBD8009683.1"/>
    <property type="molecule type" value="Genomic_DNA"/>
</dbReference>
<keyword evidence="11" id="KW-0902">Two-component regulatory system</keyword>
<name>A0ABR8VY27_9GAMM</name>
<dbReference type="RefSeq" id="WP_191731023.1">
    <property type="nucleotide sequence ID" value="NZ_JACSPT010000012.1"/>
</dbReference>
<comment type="catalytic activity">
    <reaction evidence="1">
        <text>ATP + protein L-histidine = ADP + protein N-phospho-L-histidine.</text>
        <dbReference type="EC" id="2.7.13.3"/>
    </reaction>
</comment>
<dbReference type="InterPro" id="IPR005467">
    <property type="entry name" value="His_kinase_dom"/>
</dbReference>
<feature type="domain" description="HAMP" evidence="14">
    <location>
        <begin position="167"/>
        <end position="220"/>
    </location>
</feature>
<keyword evidence="10 12" id="KW-1133">Transmembrane helix</keyword>
<dbReference type="PANTHER" id="PTHR45436">
    <property type="entry name" value="SENSOR HISTIDINE KINASE YKOH"/>
    <property type="match status" value="1"/>
</dbReference>
<evidence type="ECO:0000313" key="15">
    <source>
        <dbReference type="EMBL" id="MBD8009683.1"/>
    </source>
</evidence>
<feature type="transmembrane region" description="Helical" evidence="12">
    <location>
        <begin position="15"/>
        <end position="36"/>
    </location>
</feature>
<keyword evidence="12" id="KW-0472">Membrane</keyword>
<dbReference type="PROSITE" id="PS50109">
    <property type="entry name" value="HIS_KIN"/>
    <property type="match status" value="1"/>
</dbReference>
<evidence type="ECO:0000256" key="2">
    <source>
        <dbReference type="ARBA" id="ARBA00004141"/>
    </source>
</evidence>
<dbReference type="PROSITE" id="PS50885">
    <property type="entry name" value="HAMP"/>
    <property type="match status" value="1"/>
</dbReference>
<dbReference type="Pfam" id="PF00512">
    <property type="entry name" value="HisKA"/>
    <property type="match status" value="1"/>
</dbReference>
<dbReference type="CDD" id="cd00082">
    <property type="entry name" value="HisKA"/>
    <property type="match status" value="1"/>
</dbReference>
<evidence type="ECO:0000256" key="10">
    <source>
        <dbReference type="ARBA" id="ARBA00022989"/>
    </source>
</evidence>
<keyword evidence="4" id="KW-0597">Phosphoprotein</keyword>
<evidence type="ECO:0000256" key="11">
    <source>
        <dbReference type="ARBA" id="ARBA00023012"/>
    </source>
</evidence>
<comment type="subcellular location">
    <subcellularLocation>
        <location evidence="2">Membrane</location>
        <topology evidence="2">Multi-pass membrane protein</topology>
    </subcellularLocation>
</comment>
<dbReference type="GO" id="GO:0016301">
    <property type="term" value="F:kinase activity"/>
    <property type="evidence" value="ECO:0007669"/>
    <property type="project" value="UniProtKB-KW"/>
</dbReference>
<dbReference type="SMART" id="SM00387">
    <property type="entry name" value="HATPase_c"/>
    <property type="match status" value="1"/>
</dbReference>
<evidence type="ECO:0000256" key="12">
    <source>
        <dbReference type="SAM" id="Phobius"/>
    </source>
</evidence>
<evidence type="ECO:0000256" key="7">
    <source>
        <dbReference type="ARBA" id="ARBA00022741"/>
    </source>
</evidence>
<dbReference type="PANTHER" id="PTHR45436:SF14">
    <property type="entry name" value="SENSOR PROTEIN QSEC"/>
    <property type="match status" value="1"/>
</dbReference>
<evidence type="ECO:0000256" key="1">
    <source>
        <dbReference type="ARBA" id="ARBA00000085"/>
    </source>
</evidence>
<dbReference type="InterPro" id="IPR050428">
    <property type="entry name" value="TCS_sensor_his_kinase"/>
</dbReference>
<evidence type="ECO:0000256" key="4">
    <source>
        <dbReference type="ARBA" id="ARBA00022553"/>
    </source>
</evidence>
<dbReference type="SUPFAM" id="SSF47384">
    <property type="entry name" value="Homodimeric domain of signal transducing histidine kinase"/>
    <property type="match status" value="1"/>
</dbReference>
<keyword evidence="9" id="KW-0067">ATP-binding</keyword>
<feature type="transmembrane region" description="Helical" evidence="12">
    <location>
        <begin position="140"/>
        <end position="162"/>
    </location>
</feature>
<evidence type="ECO:0000256" key="5">
    <source>
        <dbReference type="ARBA" id="ARBA00022679"/>
    </source>
</evidence>
<evidence type="ECO:0000313" key="16">
    <source>
        <dbReference type="Proteomes" id="UP000621930"/>
    </source>
</evidence>
<dbReference type="EC" id="2.7.13.3" evidence="3"/>
<keyword evidence="8 15" id="KW-0418">Kinase</keyword>
<dbReference type="Gene3D" id="3.30.565.10">
    <property type="entry name" value="Histidine kinase-like ATPase, C-terminal domain"/>
    <property type="match status" value="1"/>
</dbReference>
<evidence type="ECO:0000256" key="3">
    <source>
        <dbReference type="ARBA" id="ARBA00012438"/>
    </source>
</evidence>
<dbReference type="Gene3D" id="1.10.287.130">
    <property type="match status" value="1"/>
</dbReference>
<dbReference type="Pfam" id="PF02518">
    <property type="entry name" value="HATPase_c"/>
    <property type="match status" value="1"/>
</dbReference>
<dbReference type="InterPro" id="IPR003594">
    <property type="entry name" value="HATPase_dom"/>
</dbReference>
<organism evidence="15 16">
    <name type="scientific">Acinetobacter pecorum</name>
    <dbReference type="NCBI Taxonomy" id="2762215"/>
    <lineage>
        <taxon>Bacteria</taxon>
        <taxon>Pseudomonadati</taxon>
        <taxon>Pseudomonadota</taxon>
        <taxon>Gammaproteobacteria</taxon>
        <taxon>Moraxellales</taxon>
        <taxon>Moraxellaceae</taxon>
        <taxon>Acinetobacter</taxon>
    </lineage>
</organism>
<dbReference type="Proteomes" id="UP000621930">
    <property type="component" value="Unassembled WGS sequence"/>
</dbReference>
<accession>A0ABR8VY27</accession>